<dbReference type="PROSITE" id="PS50975">
    <property type="entry name" value="ATP_GRASP"/>
    <property type="match status" value="1"/>
</dbReference>
<dbReference type="Proteomes" id="UP001317259">
    <property type="component" value="Unassembled WGS sequence"/>
</dbReference>
<evidence type="ECO:0000313" key="3">
    <source>
        <dbReference type="EMBL" id="MCK2218584.1"/>
    </source>
</evidence>
<dbReference type="Pfam" id="PF15632">
    <property type="entry name" value="ATPgrasp_Ter"/>
    <property type="match status" value="1"/>
</dbReference>
<protein>
    <submittedName>
        <fullName evidence="3">ATP-grasp domain-containing protein</fullName>
    </submittedName>
</protein>
<comment type="caution">
    <text evidence="3">The sequence shown here is derived from an EMBL/GenBank/DDBJ whole genome shotgun (WGS) entry which is preliminary data.</text>
</comment>
<gene>
    <name evidence="3" type="ORF">MF672_033025</name>
</gene>
<name>A0ABT0G1X0_9ACTN</name>
<reference evidence="3 4" key="1">
    <citation type="submission" date="2022-04" db="EMBL/GenBank/DDBJ databases">
        <title>Genome draft of Actinomadura sp. ATCC 31491.</title>
        <authorList>
            <person name="Shi X."/>
            <person name="Du Y."/>
        </authorList>
    </citation>
    <scope>NUCLEOTIDE SEQUENCE [LARGE SCALE GENOMIC DNA]</scope>
    <source>
        <strain evidence="3 4">ATCC 31491</strain>
    </source>
</reference>
<proteinExistence type="predicted"/>
<evidence type="ECO:0000259" key="2">
    <source>
        <dbReference type="PROSITE" id="PS50975"/>
    </source>
</evidence>
<accession>A0ABT0G1X0</accession>
<feature type="domain" description="ATP-grasp" evidence="2">
    <location>
        <begin position="253"/>
        <end position="310"/>
    </location>
</feature>
<keyword evidence="1" id="KW-0067">ATP-binding</keyword>
<dbReference type="EMBL" id="JAKRKC020000002">
    <property type="protein sequence ID" value="MCK2218584.1"/>
    <property type="molecule type" value="Genomic_DNA"/>
</dbReference>
<dbReference type="InterPro" id="IPR011761">
    <property type="entry name" value="ATP-grasp"/>
</dbReference>
<keyword evidence="1" id="KW-0547">Nucleotide-binding</keyword>
<evidence type="ECO:0000256" key="1">
    <source>
        <dbReference type="PROSITE-ProRule" id="PRU00409"/>
    </source>
</evidence>
<evidence type="ECO:0000313" key="4">
    <source>
        <dbReference type="Proteomes" id="UP001317259"/>
    </source>
</evidence>
<dbReference type="SUPFAM" id="SSF56059">
    <property type="entry name" value="Glutathione synthetase ATP-binding domain-like"/>
    <property type="match status" value="1"/>
</dbReference>
<keyword evidence="4" id="KW-1185">Reference proteome</keyword>
<dbReference type="Gene3D" id="3.30.470.20">
    <property type="entry name" value="ATP-grasp fold, B domain"/>
    <property type="match status" value="1"/>
</dbReference>
<sequence length="386" mass="40557">MTGGRGVALRALIVETGFSRGALAAVRALAGAGWQVGVGAPAASGPASSSRLRRWRHRVPAAHEDRDAFLAAVRDAVRDRGYDIVFGAGEAEVLALSKARDTVEAVVPHAAHPSVVRAIDKQSLCDAARSIGLATARALDPDAVAGEHRPLVVKARLHAQPDRPGAPPRIDTLVVHDGAAARRRVDEVRGLGGEPRVEEFHAGRLMAYCAVVTREARVVADCMQVASRIWPPEAGASCRAETVRVDPRIAGPAVRLLAALGWFGLAQLQFVVPEDGAPRLIDLNGRFYGSMALATAAGANLPAAWAALATGQDVPPARARPGVRYHWLEGDLRRAAAERRGGLVADLAGTLRHAAGATHSVLSARDPGPALARVRELVSGIRSRHG</sequence>
<dbReference type="RefSeq" id="WP_242382276.1">
    <property type="nucleotide sequence ID" value="NZ_JAKRKC020000002.1"/>
</dbReference>
<organism evidence="3 4">
    <name type="scientific">Actinomadura luzonensis</name>
    <dbReference type="NCBI Taxonomy" id="2805427"/>
    <lineage>
        <taxon>Bacteria</taxon>
        <taxon>Bacillati</taxon>
        <taxon>Actinomycetota</taxon>
        <taxon>Actinomycetes</taxon>
        <taxon>Streptosporangiales</taxon>
        <taxon>Thermomonosporaceae</taxon>
        <taxon>Actinomadura</taxon>
    </lineage>
</organism>